<dbReference type="PANTHER" id="PTHR38440">
    <property type="entry name" value="UPF0398 PROTEIN YPSA"/>
    <property type="match status" value="1"/>
</dbReference>
<protein>
    <submittedName>
        <fullName evidence="1">Uncharacterized protein</fullName>
    </submittedName>
</protein>
<name>A0A846YB72_9NOCA</name>
<proteinExistence type="predicted"/>
<gene>
    <name evidence="1" type="ORF">HGA08_30095</name>
</gene>
<comment type="caution">
    <text evidence="1">The sequence shown here is derived from an EMBL/GenBank/DDBJ whole genome shotgun (WGS) entry which is preliminary data.</text>
</comment>
<dbReference type="Gene3D" id="3.40.50.450">
    <property type="match status" value="1"/>
</dbReference>
<dbReference type="AlphaFoldDB" id="A0A846YB72"/>
<dbReference type="PANTHER" id="PTHR38440:SF1">
    <property type="entry name" value="UPF0398 PROTEIN SPR0331"/>
    <property type="match status" value="1"/>
</dbReference>
<dbReference type="Proteomes" id="UP000565711">
    <property type="component" value="Unassembled WGS sequence"/>
</dbReference>
<dbReference type="SUPFAM" id="SSF102405">
    <property type="entry name" value="MCP/YpsA-like"/>
    <property type="match status" value="1"/>
</dbReference>
<reference evidence="1 2" key="1">
    <citation type="submission" date="2020-04" db="EMBL/GenBank/DDBJ databases">
        <title>MicrobeNet Type strains.</title>
        <authorList>
            <person name="Nicholson A.C."/>
        </authorList>
    </citation>
    <scope>NUCLEOTIDE SEQUENCE [LARGE SCALE GENOMIC DNA]</scope>
    <source>
        <strain evidence="1 2">JCM 12354</strain>
    </source>
</reference>
<dbReference type="EMBL" id="JAAXOP010000030">
    <property type="protein sequence ID" value="NKY54438.1"/>
    <property type="molecule type" value="Genomic_DNA"/>
</dbReference>
<accession>A0A846YB72</accession>
<evidence type="ECO:0000313" key="1">
    <source>
        <dbReference type="EMBL" id="NKY54438.1"/>
    </source>
</evidence>
<dbReference type="InterPro" id="IPR010697">
    <property type="entry name" value="YspA"/>
</dbReference>
<keyword evidence="2" id="KW-1185">Reference proteome</keyword>
<organism evidence="1 2">
    <name type="scientific">Nocardia vermiculata</name>
    <dbReference type="NCBI Taxonomy" id="257274"/>
    <lineage>
        <taxon>Bacteria</taxon>
        <taxon>Bacillati</taxon>
        <taxon>Actinomycetota</taxon>
        <taxon>Actinomycetes</taxon>
        <taxon>Mycobacteriales</taxon>
        <taxon>Nocardiaceae</taxon>
        <taxon>Nocardia</taxon>
    </lineage>
</organism>
<sequence>MNITDETALLVREEITRRLAKVPDLVGVSCIARGADSVFAQAVLDAGGQLEVVLPSRNYRKAKVKPDHAPVFDELVARAAEIRVMDFDEAGRDAYEAANEALLGATDRLVAVWDGQGSEAGGTGSVVKLARELGVAVDVVWPEGAARA</sequence>
<evidence type="ECO:0000313" key="2">
    <source>
        <dbReference type="Proteomes" id="UP000565711"/>
    </source>
</evidence>